<comment type="function">
    <text evidence="7">This protein is a positive regulator for the phosphate regulon. Transcription of this operon is positively regulated by PhoB and PhoR when phosphate is limited.</text>
</comment>
<dbReference type="OrthoDB" id="341603at2"/>
<evidence type="ECO:0000313" key="13">
    <source>
        <dbReference type="Proteomes" id="UP000192343"/>
    </source>
</evidence>
<organism evidence="12 13">
    <name type="scientific">Marispirochaeta aestuarii</name>
    <dbReference type="NCBI Taxonomy" id="1963862"/>
    <lineage>
        <taxon>Bacteria</taxon>
        <taxon>Pseudomonadati</taxon>
        <taxon>Spirochaetota</taxon>
        <taxon>Spirochaetia</taxon>
        <taxon>Spirochaetales</taxon>
        <taxon>Spirochaetaceae</taxon>
        <taxon>Marispirochaeta</taxon>
    </lineage>
</organism>
<evidence type="ECO:0000256" key="6">
    <source>
        <dbReference type="ARBA" id="ARBA00023163"/>
    </source>
</evidence>
<keyword evidence="5 9" id="KW-0238">DNA-binding</keyword>
<gene>
    <name evidence="12" type="ORF">B4O97_04995</name>
</gene>
<feature type="domain" description="Response regulatory" evidence="10">
    <location>
        <begin position="9"/>
        <end position="123"/>
    </location>
</feature>
<evidence type="ECO:0000256" key="9">
    <source>
        <dbReference type="PROSITE-ProRule" id="PRU01091"/>
    </source>
</evidence>
<dbReference type="InterPro" id="IPR001867">
    <property type="entry name" value="OmpR/PhoB-type_DNA-bd"/>
</dbReference>
<evidence type="ECO:0000259" key="10">
    <source>
        <dbReference type="PROSITE" id="PS50110"/>
    </source>
</evidence>
<dbReference type="Gene3D" id="1.10.10.10">
    <property type="entry name" value="Winged helix-like DNA-binding domain superfamily/Winged helix DNA-binding domain"/>
    <property type="match status" value="1"/>
</dbReference>
<dbReference type="EMBL" id="MWQY01000004">
    <property type="protein sequence ID" value="ORC36984.1"/>
    <property type="molecule type" value="Genomic_DNA"/>
</dbReference>
<evidence type="ECO:0000259" key="11">
    <source>
        <dbReference type="PROSITE" id="PS51755"/>
    </source>
</evidence>
<feature type="DNA-binding region" description="OmpR/PhoB-type" evidence="9">
    <location>
        <begin position="142"/>
        <end position="241"/>
    </location>
</feature>
<dbReference type="Gene3D" id="3.40.50.2300">
    <property type="match status" value="1"/>
</dbReference>
<evidence type="ECO:0000256" key="5">
    <source>
        <dbReference type="ARBA" id="ARBA00023125"/>
    </source>
</evidence>
<dbReference type="SUPFAM" id="SSF46894">
    <property type="entry name" value="C-terminal effector domain of the bipartite response regulators"/>
    <property type="match status" value="1"/>
</dbReference>
<evidence type="ECO:0000256" key="7">
    <source>
        <dbReference type="ARBA" id="ARBA00024735"/>
    </source>
</evidence>
<dbReference type="Gene3D" id="6.10.250.690">
    <property type="match status" value="1"/>
</dbReference>
<dbReference type="PROSITE" id="PS50110">
    <property type="entry name" value="RESPONSE_REGULATORY"/>
    <property type="match status" value="1"/>
</dbReference>
<accession>A0A1Y1S0X1</accession>
<feature type="domain" description="OmpR/PhoB-type" evidence="11">
    <location>
        <begin position="142"/>
        <end position="241"/>
    </location>
</feature>
<dbReference type="InterPro" id="IPR039420">
    <property type="entry name" value="WalR-like"/>
</dbReference>
<dbReference type="PANTHER" id="PTHR48111">
    <property type="entry name" value="REGULATOR OF RPOS"/>
    <property type="match status" value="1"/>
</dbReference>
<feature type="modified residue" description="4-aspartylphosphate" evidence="8">
    <location>
        <position position="58"/>
    </location>
</feature>
<dbReference type="PROSITE" id="PS51755">
    <property type="entry name" value="OMPR_PHOB"/>
    <property type="match status" value="1"/>
</dbReference>
<evidence type="ECO:0000256" key="2">
    <source>
        <dbReference type="ARBA" id="ARBA00022553"/>
    </source>
</evidence>
<comment type="caution">
    <text evidence="12">The sequence shown here is derived from an EMBL/GenBank/DDBJ whole genome shotgun (WGS) entry which is preliminary data.</text>
</comment>
<dbReference type="InterPro" id="IPR036388">
    <property type="entry name" value="WH-like_DNA-bd_sf"/>
</dbReference>
<dbReference type="SUPFAM" id="SSF52172">
    <property type="entry name" value="CheY-like"/>
    <property type="match status" value="1"/>
</dbReference>
<evidence type="ECO:0000313" key="12">
    <source>
        <dbReference type="EMBL" id="ORC36984.1"/>
    </source>
</evidence>
<dbReference type="GO" id="GO:0000156">
    <property type="term" value="F:phosphorelay response regulator activity"/>
    <property type="evidence" value="ECO:0007669"/>
    <property type="project" value="TreeGrafter"/>
</dbReference>
<dbReference type="Pfam" id="PF00486">
    <property type="entry name" value="Trans_reg_C"/>
    <property type="match status" value="1"/>
</dbReference>
<name>A0A1Y1S0X1_9SPIO</name>
<keyword evidence="2 8" id="KW-0597">Phosphoprotein</keyword>
<dbReference type="Pfam" id="PF00072">
    <property type="entry name" value="Response_reg"/>
    <property type="match status" value="1"/>
</dbReference>
<dbReference type="GO" id="GO:0000976">
    <property type="term" value="F:transcription cis-regulatory region binding"/>
    <property type="evidence" value="ECO:0007669"/>
    <property type="project" value="TreeGrafter"/>
</dbReference>
<dbReference type="AlphaFoldDB" id="A0A1Y1S0X1"/>
<dbReference type="InterPro" id="IPR001789">
    <property type="entry name" value="Sig_transdc_resp-reg_receiver"/>
</dbReference>
<keyword evidence="13" id="KW-1185">Reference proteome</keyword>
<dbReference type="CDD" id="cd17574">
    <property type="entry name" value="REC_OmpR"/>
    <property type="match status" value="1"/>
</dbReference>
<evidence type="ECO:0000256" key="3">
    <source>
        <dbReference type="ARBA" id="ARBA00023012"/>
    </source>
</evidence>
<dbReference type="FunFam" id="3.40.50.2300:FF:000001">
    <property type="entry name" value="DNA-binding response regulator PhoB"/>
    <property type="match status" value="1"/>
</dbReference>
<dbReference type="RefSeq" id="WP_083048875.1">
    <property type="nucleotide sequence ID" value="NZ_MWQY01000004.1"/>
</dbReference>
<dbReference type="GO" id="GO:0005829">
    <property type="term" value="C:cytosol"/>
    <property type="evidence" value="ECO:0007669"/>
    <property type="project" value="TreeGrafter"/>
</dbReference>
<dbReference type="InterPro" id="IPR011006">
    <property type="entry name" value="CheY-like_superfamily"/>
</dbReference>
<dbReference type="FunFam" id="1.10.10.10:FF:000018">
    <property type="entry name" value="DNA-binding response regulator ResD"/>
    <property type="match status" value="1"/>
</dbReference>
<keyword evidence="6" id="KW-0804">Transcription</keyword>
<dbReference type="GO" id="GO:0006355">
    <property type="term" value="P:regulation of DNA-templated transcription"/>
    <property type="evidence" value="ECO:0007669"/>
    <property type="project" value="InterPro"/>
</dbReference>
<keyword evidence="3" id="KW-0902">Two-component regulatory system</keyword>
<dbReference type="PANTHER" id="PTHR48111:SF1">
    <property type="entry name" value="TWO-COMPONENT RESPONSE REGULATOR ORR33"/>
    <property type="match status" value="1"/>
</dbReference>
<dbReference type="CDD" id="cd00383">
    <property type="entry name" value="trans_reg_C"/>
    <property type="match status" value="1"/>
</dbReference>
<dbReference type="InterPro" id="IPR016032">
    <property type="entry name" value="Sig_transdc_resp-reg_C-effctor"/>
</dbReference>
<evidence type="ECO:0000256" key="8">
    <source>
        <dbReference type="PROSITE-ProRule" id="PRU00169"/>
    </source>
</evidence>
<evidence type="ECO:0000256" key="4">
    <source>
        <dbReference type="ARBA" id="ARBA00023015"/>
    </source>
</evidence>
<dbReference type="SMART" id="SM00448">
    <property type="entry name" value="REC"/>
    <property type="match status" value="1"/>
</dbReference>
<sequence length="246" mass="27472">MNSGGSSGRILIIEDDREIAGIVALNLKDAGLEATQIHDGNTGLEEVRAGGWDLVILDIMLPGLDGISVCRRIRETDAHTPIMMLTARAEEIDRVLGLELGADDYVTKPFSIPELTARVKALLRRVKRGGLSAEESVSAGSPGILKIGELEIDFVKRRCRMRQNPLELTVKEFELLSLFARNPGRAYSRTDLLNLVWEYNFEGYEHTVNTHINRLRNKIESDPSHPEYLLTVWGVGYRFAEASEVE</sequence>
<evidence type="ECO:0000256" key="1">
    <source>
        <dbReference type="ARBA" id="ARBA00013332"/>
    </source>
</evidence>
<dbReference type="Proteomes" id="UP000192343">
    <property type="component" value="Unassembled WGS sequence"/>
</dbReference>
<proteinExistence type="predicted"/>
<keyword evidence="4" id="KW-0805">Transcription regulation</keyword>
<dbReference type="GO" id="GO:0032993">
    <property type="term" value="C:protein-DNA complex"/>
    <property type="evidence" value="ECO:0007669"/>
    <property type="project" value="TreeGrafter"/>
</dbReference>
<dbReference type="SMART" id="SM00862">
    <property type="entry name" value="Trans_reg_C"/>
    <property type="match status" value="1"/>
</dbReference>
<dbReference type="STRING" id="1963862.B4O97_04995"/>
<reference evidence="12 13" key="1">
    <citation type="submission" date="2017-03" db="EMBL/GenBank/DDBJ databases">
        <title>Draft Genome sequence of Marispirochaeta sp. strain JC444.</title>
        <authorList>
            <person name="Shivani Y."/>
            <person name="Subhash Y."/>
            <person name="Sasikala C."/>
            <person name="Ramana C."/>
        </authorList>
    </citation>
    <scope>NUCLEOTIDE SEQUENCE [LARGE SCALE GENOMIC DNA]</scope>
    <source>
        <strain evidence="12 13">JC444</strain>
    </source>
</reference>
<protein>
    <recommendedName>
        <fullName evidence="1">Phosphate regulon transcriptional regulatory protein PhoB</fullName>
    </recommendedName>
</protein>